<dbReference type="GO" id="GO:0016603">
    <property type="term" value="F:glutaminyl-peptide cyclotransferase activity"/>
    <property type="evidence" value="ECO:0007669"/>
    <property type="project" value="TreeGrafter"/>
</dbReference>
<gene>
    <name evidence="4" type="ORF">GCM10007940_25320</name>
</gene>
<dbReference type="InterPro" id="IPR007484">
    <property type="entry name" value="Peptidase_M28"/>
</dbReference>
<reference evidence="4" key="2">
    <citation type="submission" date="2023-01" db="EMBL/GenBank/DDBJ databases">
        <title>Draft genome sequence of Portibacter lacus strain NBRC 108769.</title>
        <authorList>
            <person name="Sun Q."/>
            <person name="Mori K."/>
        </authorList>
    </citation>
    <scope>NUCLEOTIDE SEQUENCE</scope>
    <source>
        <strain evidence="4">NBRC 108769</strain>
    </source>
</reference>
<dbReference type="Gene3D" id="3.40.630.10">
    <property type="entry name" value="Zn peptidases"/>
    <property type="match status" value="1"/>
</dbReference>
<proteinExistence type="predicted"/>
<sequence length="317" mass="35160">MFSCKSDPKPQTVETKLKARAKVPVFNIDSSFSYLEKQLDFGFRIPGTAEHEATKDWLVAKFKEFGLSVKVQKFNTTIFNGQKMPGYNIIAQINSEHADRVIIGAHWDTRFIADKDPDEENHDDPIMGADDGASGVAAILELARTISQNPIDMGVDFILFDVEDQGDMGGDVTTWALGSQYWAKNKVPKNYSADFGILLDMIAAKGARFGREGYSMRDAGHVMDKVWKLAQNMGYSDLFQDYNAGGIADDHVYMNQAGIPTIDIISIPNPDNKESSFGSYHHTVADNIDIIDKRNLRVVGQVVLAVLYRHSDGTLGL</sequence>
<keyword evidence="1" id="KW-0808">Transferase</keyword>
<dbReference type="SUPFAM" id="SSF53187">
    <property type="entry name" value="Zn-dependent exopeptidases"/>
    <property type="match status" value="1"/>
</dbReference>
<dbReference type="GO" id="GO:0008270">
    <property type="term" value="F:zinc ion binding"/>
    <property type="evidence" value="ECO:0007669"/>
    <property type="project" value="TreeGrafter"/>
</dbReference>
<comment type="caution">
    <text evidence="4">The sequence shown here is derived from an EMBL/GenBank/DDBJ whole genome shotgun (WGS) entry which is preliminary data.</text>
</comment>
<evidence type="ECO:0000259" key="3">
    <source>
        <dbReference type="Pfam" id="PF04389"/>
    </source>
</evidence>
<dbReference type="PANTHER" id="PTHR12283">
    <property type="entry name" value="GLUTAMINYL-PEPTIDE CYCLOTRANSFERASE"/>
    <property type="match status" value="1"/>
</dbReference>
<dbReference type="PANTHER" id="PTHR12283:SF6">
    <property type="entry name" value="GLUTAMINYL-PEPTIDE CYCLOTRANSFERASE-RELATED"/>
    <property type="match status" value="1"/>
</dbReference>
<dbReference type="InterPro" id="IPR040234">
    <property type="entry name" value="QC/QCL"/>
</dbReference>
<evidence type="ECO:0000313" key="5">
    <source>
        <dbReference type="Proteomes" id="UP001156666"/>
    </source>
</evidence>
<protein>
    <submittedName>
        <fullName evidence="4">Glutamine cyclotransferase</fullName>
    </submittedName>
</protein>
<dbReference type="EMBL" id="BSOH01000014">
    <property type="protein sequence ID" value="GLR17917.1"/>
    <property type="molecule type" value="Genomic_DNA"/>
</dbReference>
<feature type="domain" description="Peptidase M28" evidence="3">
    <location>
        <begin position="88"/>
        <end position="306"/>
    </location>
</feature>
<dbReference type="Pfam" id="PF04389">
    <property type="entry name" value="Peptidase_M28"/>
    <property type="match status" value="1"/>
</dbReference>
<evidence type="ECO:0000256" key="1">
    <source>
        <dbReference type="ARBA" id="ARBA00022679"/>
    </source>
</evidence>
<keyword evidence="5" id="KW-1185">Reference proteome</keyword>
<accession>A0AA37SQH1</accession>
<evidence type="ECO:0000313" key="4">
    <source>
        <dbReference type="EMBL" id="GLR17917.1"/>
    </source>
</evidence>
<keyword evidence="2" id="KW-0012">Acyltransferase</keyword>
<organism evidence="4 5">
    <name type="scientific">Portibacter lacus</name>
    <dbReference type="NCBI Taxonomy" id="1099794"/>
    <lineage>
        <taxon>Bacteria</taxon>
        <taxon>Pseudomonadati</taxon>
        <taxon>Bacteroidota</taxon>
        <taxon>Saprospiria</taxon>
        <taxon>Saprospirales</taxon>
        <taxon>Haliscomenobacteraceae</taxon>
        <taxon>Portibacter</taxon>
    </lineage>
</organism>
<dbReference type="Proteomes" id="UP001156666">
    <property type="component" value="Unassembled WGS sequence"/>
</dbReference>
<dbReference type="AlphaFoldDB" id="A0AA37SQH1"/>
<evidence type="ECO:0000256" key="2">
    <source>
        <dbReference type="ARBA" id="ARBA00023315"/>
    </source>
</evidence>
<reference evidence="4" key="1">
    <citation type="journal article" date="2014" name="Int. J. Syst. Evol. Microbiol.">
        <title>Complete genome sequence of Corynebacterium casei LMG S-19264T (=DSM 44701T), isolated from a smear-ripened cheese.</title>
        <authorList>
            <consortium name="US DOE Joint Genome Institute (JGI-PGF)"/>
            <person name="Walter F."/>
            <person name="Albersmeier A."/>
            <person name="Kalinowski J."/>
            <person name="Ruckert C."/>
        </authorList>
    </citation>
    <scope>NUCLEOTIDE SEQUENCE</scope>
    <source>
        <strain evidence="4">NBRC 108769</strain>
    </source>
</reference>
<name>A0AA37SQH1_9BACT</name>